<keyword evidence="2" id="KW-1133">Transmembrane helix</keyword>
<keyword evidence="2" id="KW-0472">Membrane</keyword>
<keyword evidence="2" id="KW-0812">Transmembrane</keyword>
<evidence type="ECO:0000313" key="4">
    <source>
        <dbReference type="Proteomes" id="UP000723463"/>
    </source>
</evidence>
<feature type="region of interest" description="Disordered" evidence="1">
    <location>
        <begin position="1"/>
        <end position="47"/>
    </location>
</feature>
<dbReference type="EMBL" id="JAAAXW010000022">
    <property type="protein sequence ID" value="KAF9549127.1"/>
    <property type="molecule type" value="Genomic_DNA"/>
</dbReference>
<dbReference type="AlphaFoldDB" id="A0A9P6K762"/>
<feature type="transmembrane region" description="Helical" evidence="2">
    <location>
        <begin position="56"/>
        <end position="75"/>
    </location>
</feature>
<accession>A0A9P6K762</accession>
<gene>
    <name evidence="3" type="ORF">EC957_004766</name>
</gene>
<feature type="region of interest" description="Disordered" evidence="1">
    <location>
        <begin position="441"/>
        <end position="464"/>
    </location>
</feature>
<evidence type="ECO:0000256" key="1">
    <source>
        <dbReference type="SAM" id="MobiDB-lite"/>
    </source>
</evidence>
<dbReference type="PANTHER" id="PTHR34144">
    <property type="entry name" value="CHROMOSOME 8, WHOLE GENOME SHOTGUN SEQUENCE"/>
    <property type="match status" value="1"/>
</dbReference>
<name>A0A9P6K762_9FUNG</name>
<feature type="compositionally biased region" description="Basic residues" evidence="1">
    <location>
        <begin position="287"/>
        <end position="297"/>
    </location>
</feature>
<dbReference type="PANTHER" id="PTHR34144:SF5">
    <property type="entry name" value="ALPHA-1,3-MANNOSYLTRANSFERASE CMT1"/>
    <property type="match status" value="1"/>
</dbReference>
<feature type="compositionally biased region" description="Basic and acidic residues" evidence="1">
    <location>
        <begin position="662"/>
        <end position="695"/>
    </location>
</feature>
<feature type="region of interest" description="Disordered" evidence="1">
    <location>
        <begin position="661"/>
        <end position="695"/>
    </location>
</feature>
<reference evidence="3" key="1">
    <citation type="journal article" date="2020" name="Fungal Divers.">
        <title>Resolving the Mortierellaceae phylogeny through synthesis of multi-gene phylogenetics and phylogenomics.</title>
        <authorList>
            <person name="Vandepol N."/>
            <person name="Liber J."/>
            <person name="Desiro A."/>
            <person name="Na H."/>
            <person name="Kennedy M."/>
            <person name="Barry K."/>
            <person name="Grigoriev I.V."/>
            <person name="Miller A.N."/>
            <person name="O'Donnell K."/>
            <person name="Stajich J.E."/>
            <person name="Bonito G."/>
        </authorList>
    </citation>
    <scope>NUCLEOTIDE SEQUENCE</scope>
    <source>
        <strain evidence="3">NRRL 2591</strain>
    </source>
</reference>
<evidence type="ECO:0000256" key="2">
    <source>
        <dbReference type="SAM" id="Phobius"/>
    </source>
</evidence>
<proteinExistence type="predicted"/>
<feature type="compositionally biased region" description="Basic and acidic residues" evidence="1">
    <location>
        <begin position="263"/>
        <end position="286"/>
    </location>
</feature>
<feature type="region of interest" description="Disordered" evidence="1">
    <location>
        <begin position="258"/>
        <end position="297"/>
    </location>
</feature>
<evidence type="ECO:0000313" key="3">
    <source>
        <dbReference type="EMBL" id="KAF9549127.1"/>
    </source>
</evidence>
<feature type="compositionally biased region" description="Polar residues" evidence="1">
    <location>
        <begin position="1"/>
        <end position="16"/>
    </location>
</feature>
<comment type="caution">
    <text evidence="3">The sequence shown here is derived from an EMBL/GenBank/DDBJ whole genome shotgun (WGS) entry which is preliminary data.</text>
</comment>
<dbReference type="Proteomes" id="UP000723463">
    <property type="component" value="Unassembled WGS sequence"/>
</dbReference>
<dbReference type="InterPro" id="IPR021047">
    <property type="entry name" value="Mannosyltransferase_CMT1"/>
</dbReference>
<dbReference type="Pfam" id="PF11735">
    <property type="entry name" value="CAP59_mtransfer"/>
    <property type="match status" value="1"/>
</dbReference>
<keyword evidence="4" id="KW-1185">Reference proteome</keyword>
<sequence length="757" mass="83226">MTTGYVPVSQRSSHPSTGGRRSNSFNSEDNDSDRDLESQGLQSQKPFRMSQGQRQLVGMVVFVWFVCLWVGLKMMEAAQYSNRSPLLPTTNALLDTPDLYHSLTVPLLNLVNRTKLISTRCGATTLEPHFLSFLTNDLVGSPPSTTSTTSSNNDDMLVNTTATTTEQSAAAGALIKRTRPYRYLFALVLQDSETILPDVLTRTLETISILGPDNCHLSVVDHASTDATKAMLRMLKEFLDMYNRGDIQLSYSTPSLSSSSMEAVEKRTAEATERVERGERGQDQDKKHKAKKNNKQKKQYLSYTITTMTARDASVENVARIKDLALDPLLAAASTSEVVVSGGSDKNGAKREGEEDEGVAFDRIILMDPAVTCAEDLLELVFQSLLQDADVTCGMDLGYYSTADAGEAVGAEADVTATDPGKLQDGVYDSTVTRDMLHQMLHRSSPSSSSSAQTNKQISNDPLTQTRFSKRVPFQVESCWSRAVVLKAASALRVSGVPSKKPVLFAEVVEDQAREETVEVKEGERDQCATTQTVRDERDMFCNALWSTTPPPTESSGTETSPPAADATNIVRMVIVPSIQFTNSPKEYALQGRFDSWGLWPKTEKQYRDELEARLIAASHRPLYGYRPSTSSYGYTPRVEEEDSAGGVGGLLDVVLSGLHGQADKGTTEGQDGERDHNQEQKDREEQERREEEERMVSAIVPYETVEGLKVRLEAVGAVFGVQDIQNAVLAKRDSDLILDWRPRFAMASAPPGSVDC</sequence>
<feature type="compositionally biased region" description="Polar residues" evidence="1">
    <location>
        <begin position="452"/>
        <end position="464"/>
    </location>
</feature>
<protein>
    <submittedName>
        <fullName evidence="3">Uncharacterized protein</fullName>
    </submittedName>
</protein>
<organism evidence="3 4">
    <name type="scientific">Mortierella hygrophila</name>
    <dbReference type="NCBI Taxonomy" id="979708"/>
    <lineage>
        <taxon>Eukaryota</taxon>
        <taxon>Fungi</taxon>
        <taxon>Fungi incertae sedis</taxon>
        <taxon>Mucoromycota</taxon>
        <taxon>Mortierellomycotina</taxon>
        <taxon>Mortierellomycetes</taxon>
        <taxon>Mortierellales</taxon>
        <taxon>Mortierellaceae</taxon>
        <taxon>Mortierella</taxon>
    </lineage>
</organism>